<name>A0A7X5RLG8_9ALTE</name>
<gene>
    <name evidence="2" type="ORF">GTH32_10990</name>
</gene>
<protein>
    <submittedName>
        <fullName evidence="2">Uncharacterized protein</fullName>
    </submittedName>
</protein>
<dbReference type="EMBL" id="JAAAWN010000013">
    <property type="protein sequence ID" value="NDV91709.1"/>
    <property type="molecule type" value="Genomic_DNA"/>
</dbReference>
<accession>A0A7X5RLG8</accession>
<feature type="coiled-coil region" evidence="1">
    <location>
        <begin position="206"/>
        <end position="369"/>
    </location>
</feature>
<evidence type="ECO:0000313" key="2">
    <source>
        <dbReference type="EMBL" id="NDV91709.1"/>
    </source>
</evidence>
<comment type="caution">
    <text evidence="2">The sequence shown here is derived from an EMBL/GenBank/DDBJ whole genome shotgun (WGS) entry which is preliminary data.</text>
</comment>
<proteinExistence type="predicted"/>
<dbReference type="Proteomes" id="UP000470213">
    <property type="component" value="Unassembled WGS sequence"/>
</dbReference>
<organism evidence="2 3">
    <name type="scientific">Alteromonas profundi</name>
    <dbReference type="NCBI Taxonomy" id="2696062"/>
    <lineage>
        <taxon>Bacteria</taxon>
        <taxon>Pseudomonadati</taxon>
        <taxon>Pseudomonadota</taxon>
        <taxon>Gammaproteobacteria</taxon>
        <taxon>Alteromonadales</taxon>
        <taxon>Alteromonadaceae</taxon>
        <taxon>Alteromonas/Salinimonas group</taxon>
        <taxon>Alteromonas</taxon>
    </lineage>
</organism>
<keyword evidence="3" id="KW-1185">Reference proteome</keyword>
<keyword evidence="1" id="KW-0175">Coiled coil</keyword>
<reference evidence="2 3" key="1">
    <citation type="submission" date="2020-01" db="EMBL/GenBank/DDBJ databases">
        <authorList>
            <person name="Chen J."/>
            <person name="Zhu S."/>
            <person name="Yang J."/>
        </authorList>
    </citation>
    <scope>NUCLEOTIDE SEQUENCE [LARGE SCALE GENOMIC DNA]</scope>
    <source>
        <strain evidence="2 3">345S023</strain>
    </source>
</reference>
<dbReference type="RefSeq" id="WP_163085699.1">
    <property type="nucleotide sequence ID" value="NZ_JAAAWN010000013.1"/>
</dbReference>
<dbReference type="AlphaFoldDB" id="A0A7X5RLG8"/>
<evidence type="ECO:0000256" key="1">
    <source>
        <dbReference type="SAM" id="Coils"/>
    </source>
</evidence>
<evidence type="ECO:0000313" key="3">
    <source>
        <dbReference type="Proteomes" id="UP000470213"/>
    </source>
</evidence>
<sequence>MREYLEGLLQNIGESLGTVVYIGAGSSVVMDTLCEAQPGSLVAVEACGDLCDALKRKAKEYPFIKVINEWVLPTDSEKHTAYFFNNPRFNSLCKPASLFEVFPNIKLISEKKVNGIDIGDLLSNLEKDQNKSNLLIVSAQGAENALLQNLPLEKIGCFDYICVQMPQNDLYEKSSSTMANIESFELIHTTTTDSHTVLFLKNIPEISELKNELKKAEKNTVSLKREIEALKSENKEINSNSENLDKDLAGLKEQNTLLAKENSTLSENLEKNRAQHHKKNQQAEELQSKVVKLQKENEELSGNLEKFRAQHQQKKQHAEQLQNKVAELQNKSEELQKVKNRNEQLRKKNNELEYRQQRLDEELQRVEHQMALLKSFFFNENQSVEHD</sequence>